<dbReference type="SUPFAM" id="SSF53254">
    <property type="entry name" value="Phosphoglycerate mutase-like"/>
    <property type="match status" value="1"/>
</dbReference>
<dbReference type="EMBL" id="VMFD01000031">
    <property type="protein sequence ID" value="TSC65696.1"/>
    <property type="molecule type" value="Genomic_DNA"/>
</dbReference>
<organism evidence="1 2">
    <name type="scientific">Candidatus Berkelbacteria bacterium Gr01-1014_85</name>
    <dbReference type="NCBI Taxonomy" id="2017150"/>
    <lineage>
        <taxon>Bacteria</taxon>
        <taxon>Candidatus Berkelbacteria</taxon>
    </lineage>
</organism>
<dbReference type="PANTHER" id="PTHR48100:SF1">
    <property type="entry name" value="HISTIDINE PHOSPHATASE FAMILY PROTEIN-RELATED"/>
    <property type="match status" value="1"/>
</dbReference>
<name>A0A554JBD4_9BACT</name>
<protein>
    <submittedName>
        <fullName evidence="1">Putative phosphoglycerate mutase</fullName>
    </submittedName>
</protein>
<dbReference type="PANTHER" id="PTHR48100">
    <property type="entry name" value="BROAD-SPECIFICITY PHOSPHATASE YOR283W-RELATED"/>
    <property type="match status" value="1"/>
</dbReference>
<dbReference type="InterPro" id="IPR029033">
    <property type="entry name" value="His_PPase_superfam"/>
</dbReference>
<gene>
    <name evidence="1" type="ORF">CEO22_378</name>
</gene>
<reference evidence="1 2" key="1">
    <citation type="submission" date="2017-08" db="EMBL/GenBank/DDBJ databases">
        <title>Mechanisms for carbon and nitrogen cycling indicate functional differentiation within the Candidate Phyla Radiation.</title>
        <authorList>
            <person name="Danczak R.E."/>
            <person name="Johnston M.D."/>
            <person name="Kenah C."/>
            <person name="Slattery M."/>
            <person name="Wrighton K.C."/>
            <person name="Wilkins M.J."/>
        </authorList>
    </citation>
    <scope>NUCLEOTIDE SEQUENCE [LARGE SCALE GENOMIC DNA]</scope>
    <source>
        <strain evidence="1">Gr01-1014_85</strain>
    </source>
</reference>
<dbReference type="Pfam" id="PF00300">
    <property type="entry name" value="His_Phos_1"/>
    <property type="match status" value="1"/>
</dbReference>
<dbReference type="GO" id="GO:0016791">
    <property type="term" value="F:phosphatase activity"/>
    <property type="evidence" value="ECO:0007669"/>
    <property type="project" value="TreeGrafter"/>
</dbReference>
<proteinExistence type="predicted"/>
<feature type="non-terminal residue" evidence="1">
    <location>
        <position position="1"/>
    </location>
</feature>
<comment type="caution">
    <text evidence="1">The sequence shown here is derived from an EMBL/GenBank/DDBJ whole genome shotgun (WGS) entry which is preliminary data.</text>
</comment>
<dbReference type="Proteomes" id="UP000316253">
    <property type="component" value="Unassembled WGS sequence"/>
</dbReference>
<evidence type="ECO:0000313" key="1">
    <source>
        <dbReference type="EMBL" id="TSC65696.1"/>
    </source>
</evidence>
<dbReference type="AlphaFoldDB" id="A0A554JBD4"/>
<dbReference type="CDD" id="cd07067">
    <property type="entry name" value="HP_PGM_like"/>
    <property type="match status" value="1"/>
</dbReference>
<dbReference type="InterPro" id="IPR050275">
    <property type="entry name" value="PGM_Phosphatase"/>
</dbReference>
<accession>A0A554JBD4</accession>
<dbReference type="InterPro" id="IPR013078">
    <property type="entry name" value="His_Pase_superF_clade-1"/>
</dbReference>
<sequence length="180" mass="20243">AGQKQAEELADKLSRHAKLIVEPPELIVSSDLTRARATAQALQKQWPVELELDPDLRERSGGSYEGLAKDQAIDAMTADLTKSRDVLKEHGYELDQRVRERAHLALTHWLHASNGRPTLIVSHGHWLNVVFQALPIRNRDILEPKVANASAWLLDWQAIKLFSSSQAINPGQEIELIRLN</sequence>
<dbReference type="GO" id="GO:0005737">
    <property type="term" value="C:cytoplasm"/>
    <property type="evidence" value="ECO:0007669"/>
    <property type="project" value="TreeGrafter"/>
</dbReference>
<dbReference type="Gene3D" id="3.40.50.1240">
    <property type="entry name" value="Phosphoglycerate mutase-like"/>
    <property type="match status" value="1"/>
</dbReference>
<evidence type="ECO:0000313" key="2">
    <source>
        <dbReference type="Proteomes" id="UP000316253"/>
    </source>
</evidence>